<name>A0ABT5AX66_9BACT</name>
<accession>A0ABT5AX66</accession>
<feature type="region of interest" description="Disordered" evidence="1">
    <location>
        <begin position="39"/>
        <end position="58"/>
    </location>
</feature>
<gene>
    <name evidence="3" type="ORF">POL58_01725</name>
</gene>
<dbReference type="EMBL" id="JAQNDN010000001">
    <property type="protein sequence ID" value="MDC0666432.1"/>
    <property type="molecule type" value="Genomic_DNA"/>
</dbReference>
<evidence type="ECO:0000256" key="1">
    <source>
        <dbReference type="SAM" id="MobiDB-lite"/>
    </source>
</evidence>
<keyword evidence="4" id="KW-1185">Reference proteome</keyword>
<keyword evidence="2" id="KW-0732">Signal</keyword>
<organism evidence="3 4">
    <name type="scientific">Nannocystis radixulma</name>
    <dbReference type="NCBI Taxonomy" id="2995305"/>
    <lineage>
        <taxon>Bacteria</taxon>
        <taxon>Pseudomonadati</taxon>
        <taxon>Myxococcota</taxon>
        <taxon>Polyangia</taxon>
        <taxon>Nannocystales</taxon>
        <taxon>Nannocystaceae</taxon>
        <taxon>Nannocystis</taxon>
    </lineage>
</organism>
<feature type="chain" id="PRO_5047019656" description="DUF4397 domain-containing protein" evidence="2">
    <location>
        <begin position="36"/>
        <end position="192"/>
    </location>
</feature>
<feature type="signal peptide" evidence="2">
    <location>
        <begin position="1"/>
        <end position="35"/>
    </location>
</feature>
<evidence type="ECO:0000313" key="4">
    <source>
        <dbReference type="Proteomes" id="UP001217838"/>
    </source>
</evidence>
<dbReference type="Proteomes" id="UP001217838">
    <property type="component" value="Unassembled WGS sequence"/>
</dbReference>
<evidence type="ECO:0008006" key="5">
    <source>
        <dbReference type="Google" id="ProtNLM"/>
    </source>
</evidence>
<reference evidence="3 4" key="1">
    <citation type="submission" date="2022-11" db="EMBL/GenBank/DDBJ databases">
        <title>Minimal conservation of predation-associated metabolite biosynthetic gene clusters underscores biosynthetic potential of Myxococcota including descriptions for ten novel species: Archangium lansinium sp. nov., Myxococcus landrumus sp. nov., Nannocystis bai.</title>
        <authorList>
            <person name="Ahearne A."/>
            <person name="Stevens C."/>
            <person name="Dowd S."/>
        </authorList>
    </citation>
    <scope>NUCLEOTIDE SEQUENCE [LARGE SCALE GENOMIC DNA]</scope>
    <source>
        <strain evidence="3 4">NCELM</strain>
    </source>
</reference>
<evidence type="ECO:0000256" key="2">
    <source>
        <dbReference type="SAM" id="SignalP"/>
    </source>
</evidence>
<dbReference type="RefSeq" id="WP_271993975.1">
    <property type="nucleotide sequence ID" value="NZ_JAQNDN010000001.1"/>
</dbReference>
<evidence type="ECO:0000313" key="3">
    <source>
        <dbReference type="EMBL" id="MDC0666432.1"/>
    </source>
</evidence>
<comment type="caution">
    <text evidence="3">The sequence shown here is derived from an EMBL/GenBank/DDBJ whole genome shotgun (WGS) entry which is preliminary data.</text>
</comment>
<proteinExistence type="predicted"/>
<protein>
    <recommendedName>
        <fullName evidence="5">DUF4397 domain-containing protein</fullName>
    </recommendedName>
</protein>
<sequence>MDSIERPPMLCRKTLHLSLAPILLRLLLSAPLVFACGTNSGSQGTRDPSQAGGAQNDQGNTPTVAIGLLLSAGRAVATITNNGRVDLLFRSKVQILDVSGNHVVPSIEGPDVSVAAGATSPQFTIGIPPLPDGYHEVLLTAEAAIPGSDKAVGASGADYLKVEGGATTVITQAEWYHQSGANVATPASDQHE</sequence>